<accession>A0A4R4Y9A0</accession>
<protein>
    <submittedName>
        <fullName evidence="4">SDR family oxidoreductase</fullName>
    </submittedName>
</protein>
<feature type="domain" description="Ketoreductase" evidence="3">
    <location>
        <begin position="8"/>
        <end position="170"/>
    </location>
</feature>
<organism evidence="4 5">
    <name type="scientific">Saccharopolyspora elongata</name>
    <dbReference type="NCBI Taxonomy" id="2530387"/>
    <lineage>
        <taxon>Bacteria</taxon>
        <taxon>Bacillati</taxon>
        <taxon>Actinomycetota</taxon>
        <taxon>Actinomycetes</taxon>
        <taxon>Pseudonocardiales</taxon>
        <taxon>Pseudonocardiaceae</taxon>
        <taxon>Saccharopolyspora</taxon>
    </lineage>
</organism>
<dbReference type="InterPro" id="IPR057326">
    <property type="entry name" value="KR_dom"/>
</dbReference>
<evidence type="ECO:0000259" key="3">
    <source>
        <dbReference type="SMART" id="SM00822"/>
    </source>
</evidence>
<dbReference type="RefSeq" id="WP_132493067.1">
    <property type="nucleotide sequence ID" value="NZ_SMKW01000070.1"/>
</dbReference>
<proteinExistence type="inferred from homology"/>
<dbReference type="PANTHER" id="PTHR42760">
    <property type="entry name" value="SHORT-CHAIN DEHYDROGENASES/REDUCTASES FAMILY MEMBER"/>
    <property type="match status" value="1"/>
</dbReference>
<dbReference type="PROSITE" id="PS00061">
    <property type="entry name" value="ADH_SHORT"/>
    <property type="match status" value="1"/>
</dbReference>
<dbReference type="SMART" id="SM00822">
    <property type="entry name" value="PKS_KR"/>
    <property type="match status" value="1"/>
</dbReference>
<keyword evidence="2" id="KW-0560">Oxidoreductase</keyword>
<dbReference type="EMBL" id="SMKW01000070">
    <property type="protein sequence ID" value="TDD40354.1"/>
    <property type="molecule type" value="Genomic_DNA"/>
</dbReference>
<dbReference type="Proteomes" id="UP000294947">
    <property type="component" value="Unassembled WGS sequence"/>
</dbReference>
<dbReference type="InterPro" id="IPR002347">
    <property type="entry name" value="SDR_fam"/>
</dbReference>
<dbReference type="AlphaFoldDB" id="A0A4R4Y9A0"/>
<dbReference type="PANTHER" id="PTHR42760:SF133">
    <property type="entry name" value="3-OXOACYL-[ACYL-CARRIER-PROTEIN] REDUCTASE"/>
    <property type="match status" value="1"/>
</dbReference>
<gene>
    <name evidence="4" type="ORF">E1288_35510</name>
</gene>
<dbReference type="PRINTS" id="PR00080">
    <property type="entry name" value="SDRFAMILY"/>
</dbReference>
<dbReference type="Pfam" id="PF13561">
    <property type="entry name" value="adh_short_C2"/>
    <property type="match status" value="1"/>
</dbReference>
<name>A0A4R4Y9A0_9PSEU</name>
<dbReference type="InterPro" id="IPR020904">
    <property type="entry name" value="Sc_DH/Rdtase_CS"/>
</dbReference>
<sequence length="260" mass="27669">MDLELKDRVILVTGASVGIGRATAELLAAEGATVVGVSRNLGPSDPDRQIDHVIADVTDPQAGDRIVETVLERHGRLDGLVNNAGGLDLRSGFLDITEEQWLDMFDLNFHAARRMSKAALPALLESGDSAIVNISSSSAHLGTMLNPDYAAAKLALLSLSKTLAAEFTGNGVRSNVVTPGLTRTAIYDRPGGFGEKVAKFRGIEFADIVDYMATSVRPQLTKRVSEPEDVARVIAYLVSPLASQVTGAEWVVDSGVLMQI</sequence>
<reference evidence="4 5" key="1">
    <citation type="submission" date="2019-03" db="EMBL/GenBank/DDBJ databases">
        <title>Draft genome sequences of novel Actinobacteria.</title>
        <authorList>
            <person name="Sahin N."/>
            <person name="Ay H."/>
            <person name="Saygin H."/>
        </authorList>
    </citation>
    <scope>NUCLEOTIDE SEQUENCE [LARGE SCALE GENOMIC DNA]</scope>
    <source>
        <strain evidence="4 5">7K502</strain>
    </source>
</reference>
<dbReference type="CDD" id="cd05233">
    <property type="entry name" value="SDR_c"/>
    <property type="match status" value="1"/>
</dbReference>
<evidence type="ECO:0000256" key="2">
    <source>
        <dbReference type="ARBA" id="ARBA00023002"/>
    </source>
</evidence>
<evidence type="ECO:0000313" key="5">
    <source>
        <dbReference type="Proteomes" id="UP000294947"/>
    </source>
</evidence>
<dbReference type="Gene3D" id="3.40.50.720">
    <property type="entry name" value="NAD(P)-binding Rossmann-like Domain"/>
    <property type="match status" value="1"/>
</dbReference>
<comment type="caution">
    <text evidence="4">The sequence shown here is derived from an EMBL/GenBank/DDBJ whole genome shotgun (WGS) entry which is preliminary data.</text>
</comment>
<dbReference type="GO" id="GO:0016616">
    <property type="term" value="F:oxidoreductase activity, acting on the CH-OH group of donors, NAD or NADP as acceptor"/>
    <property type="evidence" value="ECO:0007669"/>
    <property type="project" value="UniProtKB-ARBA"/>
</dbReference>
<keyword evidence="5" id="KW-1185">Reference proteome</keyword>
<comment type="similarity">
    <text evidence="1">Belongs to the short-chain dehydrogenases/reductases (SDR) family.</text>
</comment>
<evidence type="ECO:0000313" key="4">
    <source>
        <dbReference type="EMBL" id="TDD40354.1"/>
    </source>
</evidence>
<evidence type="ECO:0000256" key="1">
    <source>
        <dbReference type="ARBA" id="ARBA00006484"/>
    </source>
</evidence>
<dbReference type="FunFam" id="3.40.50.720:FF:000084">
    <property type="entry name" value="Short-chain dehydrogenase reductase"/>
    <property type="match status" value="1"/>
</dbReference>
<dbReference type="SUPFAM" id="SSF51735">
    <property type="entry name" value="NAD(P)-binding Rossmann-fold domains"/>
    <property type="match status" value="1"/>
</dbReference>
<dbReference type="OrthoDB" id="8959163at2"/>
<dbReference type="InterPro" id="IPR036291">
    <property type="entry name" value="NAD(P)-bd_dom_sf"/>
</dbReference>
<dbReference type="PRINTS" id="PR00081">
    <property type="entry name" value="GDHRDH"/>
</dbReference>